<dbReference type="InterPro" id="IPR035396">
    <property type="entry name" value="Bac_rhamnosid6H"/>
</dbReference>
<dbReference type="Proteomes" id="UP000824112">
    <property type="component" value="Unassembled WGS sequence"/>
</dbReference>
<dbReference type="Pfam" id="PF17390">
    <property type="entry name" value="Bac_rhamnosid_C"/>
    <property type="match status" value="1"/>
</dbReference>
<feature type="domain" description="Alpha-L-rhamnosidase six-hairpin glycosidase" evidence="5">
    <location>
        <begin position="307"/>
        <end position="649"/>
    </location>
</feature>
<dbReference type="AlphaFoldDB" id="A0A9D1M9L0"/>
<dbReference type="InterPro" id="IPR035398">
    <property type="entry name" value="Bac_rhamnosid_C"/>
</dbReference>
<keyword evidence="3 7" id="KW-0378">Hydrolase</keyword>
<dbReference type="EC" id="3.2.1.40" evidence="2"/>
<evidence type="ECO:0000313" key="7">
    <source>
        <dbReference type="EMBL" id="HIU56007.1"/>
    </source>
</evidence>
<dbReference type="InterPro" id="IPR013783">
    <property type="entry name" value="Ig-like_fold"/>
</dbReference>
<organism evidence="7 8">
    <name type="scientific">Candidatus Gallibacteroides avistercoris</name>
    <dbReference type="NCBI Taxonomy" id="2840833"/>
    <lineage>
        <taxon>Bacteria</taxon>
        <taxon>Pseudomonadati</taxon>
        <taxon>Bacteroidota</taxon>
        <taxon>Bacteroidia</taxon>
        <taxon>Bacteroidales</taxon>
        <taxon>Bacteroidaceae</taxon>
        <taxon>Bacteroidaceae incertae sedis</taxon>
        <taxon>Candidatus Gallibacteroides</taxon>
    </lineage>
</organism>
<dbReference type="Gene3D" id="2.60.40.10">
    <property type="entry name" value="Immunoglobulins"/>
    <property type="match status" value="1"/>
</dbReference>
<comment type="catalytic activity">
    <reaction evidence="1">
        <text>Hydrolysis of terminal non-reducing alpha-L-rhamnose residues in alpha-L-rhamnosides.</text>
        <dbReference type="EC" id="3.2.1.40"/>
    </reaction>
</comment>
<evidence type="ECO:0000256" key="1">
    <source>
        <dbReference type="ARBA" id="ARBA00001445"/>
    </source>
</evidence>
<feature type="chain" id="PRO_5039220039" description="alpha-L-rhamnosidase" evidence="4">
    <location>
        <begin position="23"/>
        <end position="757"/>
    </location>
</feature>
<evidence type="ECO:0000256" key="2">
    <source>
        <dbReference type="ARBA" id="ARBA00012652"/>
    </source>
</evidence>
<dbReference type="Pfam" id="PF17389">
    <property type="entry name" value="Bac_rhamnosid6H"/>
    <property type="match status" value="1"/>
</dbReference>
<dbReference type="EMBL" id="DVNA01000216">
    <property type="protein sequence ID" value="HIU56007.1"/>
    <property type="molecule type" value="Genomic_DNA"/>
</dbReference>
<dbReference type="SUPFAM" id="SSF48208">
    <property type="entry name" value="Six-hairpin glycosidases"/>
    <property type="match status" value="1"/>
</dbReference>
<dbReference type="InterPro" id="IPR012341">
    <property type="entry name" value="6hp_glycosidase-like_sf"/>
</dbReference>
<dbReference type="GO" id="GO:0030596">
    <property type="term" value="F:alpha-L-rhamnosidase activity"/>
    <property type="evidence" value="ECO:0007669"/>
    <property type="project" value="UniProtKB-EC"/>
</dbReference>
<feature type="signal peptide" evidence="4">
    <location>
        <begin position="1"/>
        <end position="22"/>
    </location>
</feature>
<evidence type="ECO:0000313" key="8">
    <source>
        <dbReference type="Proteomes" id="UP000824112"/>
    </source>
</evidence>
<name>A0A9D1M9L0_9BACT</name>
<evidence type="ECO:0000259" key="6">
    <source>
        <dbReference type="Pfam" id="PF17390"/>
    </source>
</evidence>
<dbReference type="PANTHER" id="PTHR33307:SF6">
    <property type="entry name" value="ALPHA-RHAMNOSIDASE (EUROFUNG)-RELATED"/>
    <property type="match status" value="1"/>
</dbReference>
<evidence type="ECO:0000256" key="4">
    <source>
        <dbReference type="SAM" id="SignalP"/>
    </source>
</evidence>
<dbReference type="GO" id="GO:0005975">
    <property type="term" value="P:carbohydrate metabolic process"/>
    <property type="evidence" value="ECO:0007669"/>
    <property type="project" value="InterPro"/>
</dbReference>
<dbReference type="Gene3D" id="2.60.120.260">
    <property type="entry name" value="Galactose-binding domain-like"/>
    <property type="match status" value="1"/>
</dbReference>
<keyword evidence="4" id="KW-0732">Signal</keyword>
<feature type="domain" description="Alpha-L-rhamnosidase C-terminal" evidence="6">
    <location>
        <begin position="653"/>
        <end position="719"/>
    </location>
</feature>
<dbReference type="InterPro" id="IPR016007">
    <property type="entry name" value="Alpha_rhamnosid"/>
</dbReference>
<evidence type="ECO:0000256" key="3">
    <source>
        <dbReference type="ARBA" id="ARBA00022801"/>
    </source>
</evidence>
<dbReference type="Gene3D" id="2.60.420.10">
    <property type="entry name" value="Maltose phosphorylase, domain 3"/>
    <property type="match status" value="1"/>
</dbReference>
<evidence type="ECO:0000259" key="5">
    <source>
        <dbReference type="Pfam" id="PF17389"/>
    </source>
</evidence>
<gene>
    <name evidence="7" type="ORF">IAB03_09420</name>
</gene>
<reference evidence="7" key="1">
    <citation type="submission" date="2020-10" db="EMBL/GenBank/DDBJ databases">
        <authorList>
            <person name="Gilroy R."/>
        </authorList>
    </citation>
    <scope>NUCLEOTIDE SEQUENCE</scope>
    <source>
        <strain evidence="7">CHK158-818</strain>
    </source>
</reference>
<accession>A0A9D1M9L0</accession>
<dbReference type="InterPro" id="IPR008928">
    <property type="entry name" value="6-hairpin_glycosidase_sf"/>
</dbReference>
<proteinExistence type="predicted"/>
<dbReference type="Gene3D" id="1.50.10.10">
    <property type="match status" value="1"/>
</dbReference>
<dbReference type="Pfam" id="PF25788">
    <property type="entry name" value="Ig_Rha78A_N"/>
    <property type="match status" value="1"/>
</dbReference>
<reference evidence="7" key="2">
    <citation type="journal article" date="2021" name="PeerJ">
        <title>Extensive microbial diversity within the chicken gut microbiome revealed by metagenomics and culture.</title>
        <authorList>
            <person name="Gilroy R."/>
            <person name="Ravi A."/>
            <person name="Getino M."/>
            <person name="Pursley I."/>
            <person name="Horton D.L."/>
            <person name="Alikhan N.F."/>
            <person name="Baker D."/>
            <person name="Gharbi K."/>
            <person name="Hall N."/>
            <person name="Watson M."/>
            <person name="Adriaenssens E.M."/>
            <person name="Foster-Nyarko E."/>
            <person name="Jarju S."/>
            <person name="Secka A."/>
            <person name="Antonio M."/>
            <person name="Oren A."/>
            <person name="Chaudhuri R.R."/>
            <person name="La Ragione R."/>
            <person name="Hildebrand F."/>
            <person name="Pallen M.J."/>
        </authorList>
    </citation>
    <scope>NUCLEOTIDE SEQUENCE</scope>
    <source>
        <strain evidence="7">CHK158-818</strain>
    </source>
</reference>
<protein>
    <recommendedName>
        <fullName evidence="2">alpha-L-rhamnosidase</fullName>
        <ecNumber evidence="2">3.2.1.40</ecNumber>
    </recommendedName>
</protein>
<comment type="caution">
    <text evidence="7">The sequence shown here is derived from an EMBL/GenBank/DDBJ whole genome shotgun (WGS) entry which is preliminary data.</text>
</comment>
<dbReference type="PANTHER" id="PTHR33307">
    <property type="entry name" value="ALPHA-RHAMNOSIDASE (EUROFUNG)"/>
    <property type="match status" value="1"/>
</dbReference>
<sequence>MKKFHHVIVCFLFSVVSLPMQSADCPTRLTVDLIEHADRVWKDGYMTGLTLNEIVSAPSSYQTVQIASVTPAFGWVVNDCRNDILQTAFRLLVATDIRLLEKDSADMWDSGVVSSQKSVYVPYRGKPLQPSTVYYWKVKSFNNGQESGWSEVASFLTASRLQPYGTAAYPIQKTIQYPRMIQKRDGAVHFLDFGKDAFGQLSLTLSSDTVSNISIHIGECVKSGAIDRSPGGSRRYARYELQLMPGTHTYRIVFRPDARNTGAQAIKMPAYIGEVYPFRYCEIENYKGVLTPQSVQREMVHYPFNDEASDFVSSDDTLNQIWELCKYSIKATSFAGLYVDGDRERIPYEADALINQLCHYSVDREFSMARNSYEYLLFHPTWPTEWTLQSVLLAWNDYLYTGNPASLRQYYDLLKNKTLSSLAGKYGFISTVEPEPSKEALAAVHLHNTQMRDIVDWPHTGILGLGKNEAGETDGYEFKPVNTVVNAFHYRTLVLMAQIAAALGKAEEAAHYLESSEQFKKNFNRYLFDKKKGGYVDGIGSDHLSQHGNMFPLAFGLVDKKEQRRVVDFIVSRGMACSVYGSQFLLEALYEADAAAEALNLLTSTGERSWYNMIRVGSTISLEAWDNKYKPNQDWNHAWGAAPANIIVRKLMGIEPLLPGYAKVRIAPQPATLEWAEVKVPTVRGEIESRFNQQEGYFELNVKIPANMEAAICLPCSYQGKYRLLHNGESIKFIQKENRIEIPDVGSGIHSFVLKRK</sequence>